<feature type="transmembrane region" description="Helical" evidence="1">
    <location>
        <begin position="27"/>
        <end position="47"/>
    </location>
</feature>
<evidence type="ECO:0000313" key="2">
    <source>
        <dbReference type="EMBL" id="KAJ6817472.1"/>
    </source>
</evidence>
<dbReference type="EMBL" id="JANAVB010027940">
    <property type="protein sequence ID" value="KAJ6817472.1"/>
    <property type="molecule type" value="Genomic_DNA"/>
</dbReference>
<keyword evidence="1" id="KW-1133">Transmembrane helix</keyword>
<sequence>MEVVVGLVEGDGVAGIGKTTGDGWSRAPWVLTVVTGVVVIPVVGLGFRRGKFLARKSRKLGGGGCGGDRKCGWGFW</sequence>
<evidence type="ECO:0000256" key="1">
    <source>
        <dbReference type="SAM" id="Phobius"/>
    </source>
</evidence>
<keyword evidence="4" id="KW-1185">Reference proteome</keyword>
<keyword evidence="1" id="KW-0812">Transmembrane</keyword>
<proteinExistence type="predicted"/>
<comment type="caution">
    <text evidence="2">The sequence shown here is derived from an EMBL/GenBank/DDBJ whole genome shotgun (WGS) entry which is preliminary data.</text>
</comment>
<name>A0AAX6FM83_IRIPA</name>
<evidence type="ECO:0000313" key="3">
    <source>
        <dbReference type="EMBL" id="KAJ6835686.1"/>
    </source>
</evidence>
<organism evidence="2 4">
    <name type="scientific">Iris pallida</name>
    <name type="common">Sweet iris</name>
    <dbReference type="NCBI Taxonomy" id="29817"/>
    <lineage>
        <taxon>Eukaryota</taxon>
        <taxon>Viridiplantae</taxon>
        <taxon>Streptophyta</taxon>
        <taxon>Embryophyta</taxon>
        <taxon>Tracheophyta</taxon>
        <taxon>Spermatophyta</taxon>
        <taxon>Magnoliopsida</taxon>
        <taxon>Liliopsida</taxon>
        <taxon>Asparagales</taxon>
        <taxon>Iridaceae</taxon>
        <taxon>Iridoideae</taxon>
        <taxon>Irideae</taxon>
        <taxon>Iris</taxon>
    </lineage>
</organism>
<keyword evidence="1" id="KW-0472">Membrane</keyword>
<evidence type="ECO:0000313" key="4">
    <source>
        <dbReference type="Proteomes" id="UP001140949"/>
    </source>
</evidence>
<gene>
    <name evidence="3" type="ORF">M6B38_330630</name>
    <name evidence="2" type="ORF">M6B38_412830</name>
</gene>
<dbReference type="Proteomes" id="UP001140949">
    <property type="component" value="Unassembled WGS sequence"/>
</dbReference>
<dbReference type="EMBL" id="JANAVB010013200">
    <property type="protein sequence ID" value="KAJ6835686.1"/>
    <property type="molecule type" value="Genomic_DNA"/>
</dbReference>
<dbReference type="AlphaFoldDB" id="A0AAX6FM83"/>
<accession>A0AAX6FM83</accession>
<reference evidence="2" key="1">
    <citation type="journal article" date="2023" name="GigaByte">
        <title>Genome assembly of the bearded iris, Iris pallida Lam.</title>
        <authorList>
            <person name="Bruccoleri R.E."/>
            <person name="Oakeley E.J."/>
            <person name="Faust A.M.E."/>
            <person name="Altorfer M."/>
            <person name="Dessus-Babus S."/>
            <person name="Burckhardt D."/>
            <person name="Oertli M."/>
            <person name="Naumann U."/>
            <person name="Petersen F."/>
            <person name="Wong J."/>
        </authorList>
    </citation>
    <scope>NUCLEOTIDE SEQUENCE</scope>
    <source>
        <strain evidence="2">GSM-AAB239-AS_SAM_17_03QT</strain>
    </source>
</reference>
<reference evidence="2" key="2">
    <citation type="submission" date="2023-04" db="EMBL/GenBank/DDBJ databases">
        <authorList>
            <person name="Bruccoleri R.E."/>
            <person name="Oakeley E.J."/>
            <person name="Faust A.-M."/>
            <person name="Dessus-Babus S."/>
            <person name="Altorfer M."/>
            <person name="Burckhardt D."/>
            <person name="Oertli M."/>
            <person name="Naumann U."/>
            <person name="Petersen F."/>
            <person name="Wong J."/>
        </authorList>
    </citation>
    <scope>NUCLEOTIDE SEQUENCE</scope>
    <source>
        <strain evidence="2">GSM-AAB239-AS_SAM_17_03QT</strain>
        <tissue evidence="2">Leaf</tissue>
    </source>
</reference>
<protein>
    <submittedName>
        <fullName evidence="2">Pollen-specific leucine-rich repeat extensin-like protein 3</fullName>
    </submittedName>
</protein>